<dbReference type="PROSITE" id="PS50054">
    <property type="entry name" value="TYR_PHOSPHATASE_DUAL"/>
    <property type="match status" value="1"/>
</dbReference>
<dbReference type="PANTHER" id="PTHR10159:SF533">
    <property type="entry name" value="TYROSINE-PROTEIN PHOSPHATASE VHP-1"/>
    <property type="match status" value="1"/>
</dbReference>
<dbReference type="PROSITE" id="PS00383">
    <property type="entry name" value="TYR_PHOSPHATASE_1"/>
    <property type="match status" value="1"/>
</dbReference>
<dbReference type="InterPro" id="IPR020422">
    <property type="entry name" value="TYR_PHOSPHATASE_DUAL_dom"/>
</dbReference>
<sequence length="606" mass="69065">MTTERQTEIYGSKEKGPTKILNFLYLGSQADALNNDILKKYDIKAILNITIPCIRPDKELINDSNFLNIELKDNFTEKILPHFDRAFEFIDKQRDLKNNILIHCLAGISRSATFCIAYLMKHLSIDHSCAYSYVKSLRSSISPNFNFLGQLFEYETTLKKSMSLKHEIPKIDIINYSSSSIGANECSKNNIITLEKYHLKEIPSHTINNDTTKIHFLKNKNGKRHLHQQRCSTASSSISQVLRPSLLSFDKSSSLFRNDTHHKNTTTTTTISGTDKFSPSTEFANISLRTYTIEPLTKIPLTLKEEEEVNGRLKKLSQDTSTSSLTNILACENPTFDFTTNCLSFHENFSDSKRKNYGKSGQRTFIDDFLKKNVKRSRKSLFTSDSSKMLCNNELPFKKFSLDHSSIPKVSNEDTNYVRKKLNYKNEDDEERSDKYEENDDCHNLPTSTSTINVTQKKQSIPTDVEVKVLIKSKSSANVDKDEENVNCHVLRKSLTLIFNTDKRQNFSSMDQKINDNNNIININNNYDITPQTPSSRQMFLSISQSHHNHHLTPQQLPPPQSTPTNSINSSNTSTTTELQVSNHLNGRDPDRDSIGSNSSHEITVN</sequence>
<dbReference type="GO" id="GO:0043409">
    <property type="term" value="P:negative regulation of MAPK cascade"/>
    <property type="evidence" value="ECO:0007669"/>
    <property type="project" value="TreeGrafter"/>
</dbReference>
<dbReference type="Gene3D" id="3.90.190.10">
    <property type="entry name" value="Protein tyrosine phosphatase superfamily"/>
    <property type="match status" value="1"/>
</dbReference>
<dbReference type="AlphaFoldDB" id="A0A0N5B4W7"/>
<dbReference type="WBParaSite" id="SPAL_0000111700.1">
    <property type="protein sequence ID" value="SPAL_0000111700.1"/>
    <property type="gene ID" value="SPAL_0000111700"/>
</dbReference>
<name>A0A0N5B4W7_STREA</name>
<dbReference type="SUPFAM" id="SSF52799">
    <property type="entry name" value="(Phosphotyrosine protein) phosphatases II"/>
    <property type="match status" value="1"/>
</dbReference>
<proteinExistence type="inferred from homology"/>
<comment type="similarity">
    <text evidence="1">Belongs to the protein-tyrosine phosphatase family. Non-receptor class dual specificity subfamily.</text>
</comment>
<dbReference type="SMART" id="SM00404">
    <property type="entry name" value="PTPc_motif"/>
    <property type="match status" value="1"/>
</dbReference>
<dbReference type="InterPro" id="IPR000340">
    <property type="entry name" value="Dual-sp_phosphatase_cat-dom"/>
</dbReference>
<keyword evidence="4" id="KW-0904">Protein phosphatase</keyword>
<keyword evidence="8" id="KW-1185">Reference proteome</keyword>
<feature type="compositionally biased region" description="Polar residues" evidence="5">
    <location>
        <begin position="595"/>
        <end position="606"/>
    </location>
</feature>
<dbReference type="Pfam" id="PF00782">
    <property type="entry name" value="DSPc"/>
    <property type="match status" value="1"/>
</dbReference>
<organism evidence="8 9">
    <name type="scientific">Strongyloides papillosus</name>
    <name type="common">Intestinal threadworm</name>
    <dbReference type="NCBI Taxonomy" id="174720"/>
    <lineage>
        <taxon>Eukaryota</taxon>
        <taxon>Metazoa</taxon>
        <taxon>Ecdysozoa</taxon>
        <taxon>Nematoda</taxon>
        <taxon>Chromadorea</taxon>
        <taxon>Rhabditida</taxon>
        <taxon>Tylenchina</taxon>
        <taxon>Panagrolaimomorpha</taxon>
        <taxon>Strongyloidoidea</taxon>
        <taxon>Strongyloididae</taxon>
        <taxon>Strongyloides</taxon>
    </lineage>
</organism>
<dbReference type="PROSITE" id="PS50056">
    <property type="entry name" value="TYR_PHOSPHATASE_2"/>
    <property type="match status" value="1"/>
</dbReference>
<dbReference type="PANTHER" id="PTHR10159">
    <property type="entry name" value="DUAL SPECIFICITY PROTEIN PHOSPHATASE"/>
    <property type="match status" value="1"/>
</dbReference>
<protein>
    <recommendedName>
        <fullName evidence="2">protein-tyrosine-phosphatase</fullName>
        <ecNumber evidence="2">3.1.3.48</ecNumber>
    </recommendedName>
</protein>
<evidence type="ECO:0000256" key="2">
    <source>
        <dbReference type="ARBA" id="ARBA00013064"/>
    </source>
</evidence>
<evidence type="ECO:0000256" key="5">
    <source>
        <dbReference type="SAM" id="MobiDB-lite"/>
    </source>
</evidence>
<dbReference type="Proteomes" id="UP000046392">
    <property type="component" value="Unplaced"/>
</dbReference>
<dbReference type="InterPro" id="IPR003595">
    <property type="entry name" value="Tyr_Pase_cat"/>
</dbReference>
<evidence type="ECO:0000256" key="4">
    <source>
        <dbReference type="ARBA" id="ARBA00022912"/>
    </source>
</evidence>
<dbReference type="GO" id="GO:0008330">
    <property type="term" value="F:protein tyrosine/threonine phosphatase activity"/>
    <property type="evidence" value="ECO:0007669"/>
    <property type="project" value="TreeGrafter"/>
</dbReference>
<reference evidence="9" key="1">
    <citation type="submission" date="2017-02" db="UniProtKB">
        <authorList>
            <consortium name="WormBaseParasite"/>
        </authorList>
    </citation>
    <scope>IDENTIFICATION</scope>
</reference>
<evidence type="ECO:0000259" key="6">
    <source>
        <dbReference type="PROSITE" id="PS50054"/>
    </source>
</evidence>
<evidence type="ECO:0000256" key="3">
    <source>
        <dbReference type="ARBA" id="ARBA00022801"/>
    </source>
</evidence>
<feature type="region of interest" description="Disordered" evidence="5">
    <location>
        <begin position="547"/>
        <end position="606"/>
    </location>
</feature>
<dbReference type="STRING" id="174720.A0A0N5B4W7"/>
<evidence type="ECO:0000313" key="8">
    <source>
        <dbReference type="Proteomes" id="UP000046392"/>
    </source>
</evidence>
<evidence type="ECO:0000259" key="7">
    <source>
        <dbReference type="PROSITE" id="PS50056"/>
    </source>
</evidence>
<dbReference type="InterPro" id="IPR016130">
    <property type="entry name" value="Tyr_Pase_AS"/>
</dbReference>
<evidence type="ECO:0000256" key="1">
    <source>
        <dbReference type="ARBA" id="ARBA00008601"/>
    </source>
</evidence>
<dbReference type="GO" id="GO:0033550">
    <property type="term" value="F:MAP kinase tyrosine phosphatase activity"/>
    <property type="evidence" value="ECO:0007669"/>
    <property type="project" value="TreeGrafter"/>
</dbReference>
<dbReference type="GO" id="GO:0005737">
    <property type="term" value="C:cytoplasm"/>
    <property type="evidence" value="ECO:0007669"/>
    <property type="project" value="TreeGrafter"/>
</dbReference>
<dbReference type="GO" id="GO:0017017">
    <property type="term" value="F:MAP kinase tyrosine/serine/threonine phosphatase activity"/>
    <property type="evidence" value="ECO:0007669"/>
    <property type="project" value="TreeGrafter"/>
</dbReference>
<dbReference type="InterPro" id="IPR029021">
    <property type="entry name" value="Prot-tyrosine_phosphatase-like"/>
</dbReference>
<dbReference type="SMART" id="SM00195">
    <property type="entry name" value="DSPc"/>
    <property type="match status" value="1"/>
</dbReference>
<evidence type="ECO:0000313" key="9">
    <source>
        <dbReference type="WBParaSite" id="SPAL_0000111700.1"/>
    </source>
</evidence>
<feature type="domain" description="Tyrosine specific protein phosphatases" evidence="7">
    <location>
        <begin position="73"/>
        <end position="141"/>
    </location>
</feature>
<dbReference type="InterPro" id="IPR000387">
    <property type="entry name" value="Tyr_Pase_dom"/>
</dbReference>
<feature type="compositionally biased region" description="Low complexity" evidence="5">
    <location>
        <begin position="563"/>
        <end position="577"/>
    </location>
</feature>
<accession>A0A0N5B4W7</accession>
<keyword evidence="3" id="KW-0378">Hydrolase</keyword>
<dbReference type="EC" id="3.1.3.48" evidence="2"/>
<feature type="domain" description="Tyrosine-protein phosphatase" evidence="6">
    <location>
        <begin position="16"/>
        <end position="160"/>
    </location>
</feature>